<evidence type="ECO:0000313" key="4">
    <source>
        <dbReference type="Proteomes" id="UP000584867"/>
    </source>
</evidence>
<keyword evidence="1" id="KW-0472">Membrane</keyword>
<gene>
    <name evidence="3" type="ORF">HDF15_003695</name>
</gene>
<feature type="transmembrane region" description="Helical" evidence="1">
    <location>
        <begin position="129"/>
        <end position="147"/>
    </location>
</feature>
<dbReference type="Pfam" id="PF24709">
    <property type="entry name" value="DUF7670"/>
    <property type="match status" value="1"/>
</dbReference>
<evidence type="ECO:0000259" key="2">
    <source>
        <dbReference type="Pfam" id="PF24709"/>
    </source>
</evidence>
<keyword evidence="1" id="KW-0812">Transmembrane</keyword>
<comment type="caution">
    <text evidence="3">The sequence shown here is derived from an EMBL/GenBank/DDBJ whole genome shotgun (WGS) entry which is preliminary data.</text>
</comment>
<feature type="domain" description="DUF7670" evidence="2">
    <location>
        <begin position="33"/>
        <end position="152"/>
    </location>
</feature>
<dbReference type="RefSeq" id="WP_184257932.1">
    <property type="nucleotide sequence ID" value="NZ_JACHIO010000016.1"/>
</dbReference>
<dbReference type="InterPro" id="IPR056087">
    <property type="entry name" value="DUF7670"/>
</dbReference>
<reference evidence="3 4" key="1">
    <citation type="submission" date="2020-08" db="EMBL/GenBank/DDBJ databases">
        <title>Genomic Encyclopedia of Type Strains, Phase IV (KMG-V): Genome sequencing to study the core and pangenomes of soil and plant-associated prokaryotes.</title>
        <authorList>
            <person name="Whitman W."/>
        </authorList>
    </citation>
    <scope>NUCLEOTIDE SEQUENCE [LARGE SCALE GENOMIC DNA]</scope>
    <source>
        <strain evidence="3 4">X5P3</strain>
    </source>
</reference>
<organism evidence="3 4">
    <name type="scientific">Granulicella mallensis</name>
    <dbReference type="NCBI Taxonomy" id="940614"/>
    <lineage>
        <taxon>Bacteria</taxon>
        <taxon>Pseudomonadati</taxon>
        <taxon>Acidobacteriota</taxon>
        <taxon>Terriglobia</taxon>
        <taxon>Terriglobales</taxon>
        <taxon>Acidobacteriaceae</taxon>
        <taxon>Granulicella</taxon>
    </lineage>
</organism>
<feature type="transmembrane region" description="Helical" evidence="1">
    <location>
        <begin position="39"/>
        <end position="59"/>
    </location>
</feature>
<feature type="transmembrane region" description="Helical" evidence="1">
    <location>
        <begin position="71"/>
        <end position="90"/>
    </location>
</feature>
<evidence type="ECO:0000313" key="3">
    <source>
        <dbReference type="EMBL" id="MBB5065327.1"/>
    </source>
</evidence>
<feature type="transmembrane region" description="Helical" evidence="1">
    <location>
        <begin position="96"/>
        <end position="117"/>
    </location>
</feature>
<proteinExistence type="predicted"/>
<dbReference type="EMBL" id="JACHIO010000016">
    <property type="protein sequence ID" value="MBB5065327.1"/>
    <property type="molecule type" value="Genomic_DNA"/>
</dbReference>
<accession>A0A7W8EB03</accession>
<sequence>MFWIIILGIATGMRTMTPLAVLCWFMALALLPVDNWTFWAAKIVSVIIFTLCALSEYYIDTLPQTSSRTRILGVSARLIAAALAGAMVAASFQEPLAGGILFCCIGALIGTYGGYHLRMYLARRVGRDLPVALAESALALIFAVVAAHRIHLDIKEAAAAARTFF</sequence>
<protein>
    <submittedName>
        <fullName evidence="3">Putative membrane protein</fullName>
    </submittedName>
</protein>
<keyword evidence="1" id="KW-1133">Transmembrane helix</keyword>
<evidence type="ECO:0000256" key="1">
    <source>
        <dbReference type="SAM" id="Phobius"/>
    </source>
</evidence>
<feature type="transmembrane region" description="Helical" evidence="1">
    <location>
        <begin position="12"/>
        <end position="33"/>
    </location>
</feature>
<dbReference type="Proteomes" id="UP000584867">
    <property type="component" value="Unassembled WGS sequence"/>
</dbReference>
<dbReference type="AlphaFoldDB" id="A0A7W8EB03"/>
<name>A0A7W8EB03_9BACT</name>